<sequence length="829" mass="92584">MSSNCFSSHRQNLISGIVGGVSAVFLLLCGAPALAIDSKYQVPAPELQALVDAPRGPEFRLGPLNKMGLLISIPSLPSIAEVAQPELKLAGLRVHSRLRAASRTSFSDGLSLLEIASGNTRKVSGLPNRVQIADMAWSADERWLAFSNWGKRGVELWLLNVKTATAHKLIEEPLNAVTSAGFSWVSGNGQADQLLVRLLPKSQKPAPRESTIPTGPSMQETRGGKLAQTRTYPDLLRNPFDADMLDWQLQTQLAMVSVQGKVRRFGPNMNLTKALASPDGKWILTTQIKRPYSYQLPLERFGQLIEVWDIEGKKLKTIAELPMRERLPSANDAVQAGPRNFSWRNDQPATLYWLEAQGGGDPDSNIKVHDILMQHGVPFGGAPQKLMDLAWRFNSVVWGNDHLALVTETWGKTKEIRTWRIQPGAPHSKPDLLFARKSEDQYANPGAPLMELNQYGRSVIRLTRDEQSMFLIGTGASPEGDRPFIDRYHLPTEKAQRLWRSKAPYYEEVLGVVDDLGTQLITTRESQDERPNLYLRSISSNAAPKALTAFPHPTPQLRGIQKRQLHYERQDGLSLSATLYLPPGYDPKRDGARPMLMWAYPREFKSAETAAQVTSSPYKFNRINVQGPQVMLARGYTVLDGFAMPIVGEGRKEPNDTFIEQIKMNAEAAVDEVVRLGVADRHKIAIGGHSYGAFMAANLLAHTSLFRAGIARSGAYNRSLTPFGFQAEDRNYWKAIDTYQEMSPFNYADEIDVPLLLIHGEDDNNPGTFPMQSERMYQALQGLGTPARLVMLPYESHSYRARESLLHMLWEQDQWLLRYVKNAKPVSGK</sequence>
<protein>
    <submittedName>
        <fullName evidence="4">Prolyl oligopeptidase family serine peptidase</fullName>
    </submittedName>
</protein>
<dbReference type="EMBL" id="JBHLXJ010000013">
    <property type="protein sequence ID" value="MFC0350590.1"/>
    <property type="molecule type" value="Genomic_DNA"/>
</dbReference>
<evidence type="ECO:0000256" key="1">
    <source>
        <dbReference type="ARBA" id="ARBA00022801"/>
    </source>
</evidence>
<feature type="compositionally biased region" description="Polar residues" evidence="2">
    <location>
        <begin position="211"/>
        <end position="220"/>
    </location>
</feature>
<evidence type="ECO:0000313" key="4">
    <source>
        <dbReference type="EMBL" id="MFC0350590.1"/>
    </source>
</evidence>
<name>A0ABV6IFH5_9BURK</name>
<proteinExistence type="predicted"/>
<dbReference type="InterPro" id="IPR011042">
    <property type="entry name" value="6-blade_b-propeller_TolB-like"/>
</dbReference>
<keyword evidence="1" id="KW-0378">Hydrolase</keyword>
<comment type="caution">
    <text evidence="4">The sequence shown here is derived from an EMBL/GenBank/DDBJ whole genome shotgun (WGS) entry which is preliminary data.</text>
</comment>
<evidence type="ECO:0000259" key="3">
    <source>
        <dbReference type="Pfam" id="PF00326"/>
    </source>
</evidence>
<dbReference type="InterPro" id="IPR001375">
    <property type="entry name" value="Peptidase_S9_cat"/>
</dbReference>
<dbReference type="InterPro" id="IPR029058">
    <property type="entry name" value="AB_hydrolase_fold"/>
</dbReference>
<dbReference type="SUPFAM" id="SSF53474">
    <property type="entry name" value="alpha/beta-Hydrolases"/>
    <property type="match status" value="1"/>
</dbReference>
<dbReference type="Gene3D" id="2.120.10.30">
    <property type="entry name" value="TolB, C-terminal domain"/>
    <property type="match status" value="1"/>
</dbReference>
<gene>
    <name evidence="4" type="ORF">ACFFJH_12275</name>
</gene>
<dbReference type="Proteomes" id="UP001589844">
    <property type="component" value="Unassembled WGS sequence"/>
</dbReference>
<evidence type="ECO:0000313" key="5">
    <source>
        <dbReference type="Proteomes" id="UP001589844"/>
    </source>
</evidence>
<organism evidence="4 5">
    <name type="scientific">Undibacterium danionis</name>
    <dbReference type="NCBI Taxonomy" id="1812100"/>
    <lineage>
        <taxon>Bacteria</taxon>
        <taxon>Pseudomonadati</taxon>
        <taxon>Pseudomonadota</taxon>
        <taxon>Betaproteobacteria</taxon>
        <taxon>Burkholderiales</taxon>
        <taxon>Oxalobacteraceae</taxon>
        <taxon>Undibacterium</taxon>
    </lineage>
</organism>
<dbReference type="PANTHER" id="PTHR42776:SF28">
    <property type="entry name" value="GLUTAMYL ENDOPEPTIDASE, CHLOROPLASTIC-RELATED"/>
    <property type="match status" value="1"/>
</dbReference>
<accession>A0ABV6IFH5</accession>
<dbReference type="Gene3D" id="3.40.50.1820">
    <property type="entry name" value="alpha/beta hydrolase"/>
    <property type="match status" value="1"/>
</dbReference>
<keyword evidence="5" id="KW-1185">Reference proteome</keyword>
<dbReference type="Pfam" id="PF00326">
    <property type="entry name" value="Peptidase_S9"/>
    <property type="match status" value="1"/>
</dbReference>
<feature type="region of interest" description="Disordered" evidence="2">
    <location>
        <begin position="202"/>
        <end position="226"/>
    </location>
</feature>
<dbReference type="SUPFAM" id="SSF82171">
    <property type="entry name" value="DPP6 N-terminal domain-like"/>
    <property type="match status" value="1"/>
</dbReference>
<evidence type="ECO:0000256" key="2">
    <source>
        <dbReference type="SAM" id="MobiDB-lite"/>
    </source>
</evidence>
<feature type="domain" description="Peptidase S9 prolyl oligopeptidase catalytic" evidence="3">
    <location>
        <begin position="668"/>
        <end position="822"/>
    </location>
</feature>
<reference evidence="4 5" key="1">
    <citation type="submission" date="2024-09" db="EMBL/GenBank/DDBJ databases">
        <authorList>
            <person name="Sun Q."/>
            <person name="Mori K."/>
        </authorList>
    </citation>
    <scope>NUCLEOTIDE SEQUENCE [LARGE SCALE GENOMIC DNA]</scope>
    <source>
        <strain evidence="4 5">CCM 8677</strain>
    </source>
</reference>
<dbReference type="RefSeq" id="WP_390213018.1">
    <property type="nucleotide sequence ID" value="NZ_JBHLXJ010000013.1"/>
</dbReference>
<dbReference type="PANTHER" id="PTHR42776">
    <property type="entry name" value="SERINE PEPTIDASE S9 FAMILY MEMBER"/>
    <property type="match status" value="1"/>
</dbReference>